<dbReference type="PANTHER" id="PTHR13952">
    <property type="entry name" value="U1 SMALL NUCLEAR RIBONUCLEOPROTEIN 70 KD"/>
    <property type="match status" value="1"/>
</dbReference>
<dbReference type="GO" id="GO:0071011">
    <property type="term" value="C:precatalytic spliceosome"/>
    <property type="evidence" value="ECO:0007669"/>
    <property type="project" value="TreeGrafter"/>
</dbReference>
<dbReference type="InterPro" id="IPR022023">
    <property type="entry name" value="U1snRNP70_N"/>
</dbReference>
<keyword evidence="4" id="KW-0677">Repeat</keyword>
<organism evidence="12 13">
    <name type="scientific">Zingiber officinale</name>
    <name type="common">Ginger</name>
    <name type="synonym">Amomum zingiber</name>
    <dbReference type="NCBI Taxonomy" id="94328"/>
    <lineage>
        <taxon>Eukaryota</taxon>
        <taxon>Viridiplantae</taxon>
        <taxon>Streptophyta</taxon>
        <taxon>Embryophyta</taxon>
        <taxon>Tracheophyta</taxon>
        <taxon>Spermatophyta</taxon>
        <taxon>Magnoliopsida</taxon>
        <taxon>Liliopsida</taxon>
        <taxon>Zingiberales</taxon>
        <taxon>Zingiberaceae</taxon>
        <taxon>Zingiber</taxon>
    </lineage>
</organism>
<dbReference type="InterPro" id="IPR000504">
    <property type="entry name" value="RRM_dom"/>
</dbReference>
<feature type="compositionally biased region" description="Basic and acidic residues" evidence="10">
    <location>
        <begin position="336"/>
        <end position="380"/>
    </location>
</feature>
<dbReference type="PANTHER" id="PTHR13952:SF5">
    <property type="entry name" value="U1 SMALL NUCLEAR RIBONUCLEOPROTEIN 70 KDA"/>
    <property type="match status" value="1"/>
</dbReference>
<dbReference type="Pfam" id="PF12220">
    <property type="entry name" value="U1snRNP70_N"/>
    <property type="match status" value="1"/>
</dbReference>
<evidence type="ECO:0000256" key="4">
    <source>
        <dbReference type="ARBA" id="ARBA00022737"/>
    </source>
</evidence>
<sequence>MLCQFPLHAVLMTDVSYRNIGQSHSTGLTANLLKLFEPRPPLEYKPPPEKRRWMAQFVSKFAEPTDPEYSPPIVEGESRVQRRARIRKLRLEDGARKVAEELEKYDPSKDPNATGDPYKTLFVARLNYETTEHRIKREFETYGPIKRSLYYLEAGHSLTNCTTFKIFTMICSCHVGTLLLLQTFLPVEKSFKNETREARRFCFMKTLWVAQVRLVTDKETNKPRGYGFVEYVHTRDMKTAYKQADGKKLDNRRVLVDVERGRTVPNWRPRRLGGGLGTTRTGGEEFTQKHSVRPLISLHILYKHSRAALVKYWVAQLVEPLKLSPTYVFELQGQSRSEEPRARDDRLLDREKSRERGRDREREERPRERSHERAREPREDRHHHHRDRDRNKERERDREKDRDRDREKDRGRDRDHDRDRARGRDKERNHGRDYDRERERDRPRDRDRERERDYDQAGYEREGGGYIHDKDSEYGSQSKHGRERSGTRERNVEHDNGQEWYEGLRNQYDEPKGQKHYDHPPPHDLAEQTERSKQRQDYYEHRSYDRLQPDYFQNQHGYADLDQREEGEAVGDDYGYHHSERSLSRERQVGTFPRYNRPSFVHDVLWNNTTVSGKLPPLLSITHSITTQESSRQENIIKDLELFIKSKKDIETISVKKICTEYIEKLCRSGHLADTAHVFRHLHGGDINLGLNTYNLLLAGVVEMNNFTLFSEVFKSLLMSKLSLDITSYKKVAQTLERIIYVTAKLGIIDKILIIFEVLKNLHLEMDTVTFNTVLEILGKGGRTIEMLSEFLVMKDLGHVPDIITYSTLINNLRRFGRLDLCKTIAREISEKGIQLDLLTYTALVYAFGRSKVEDAFWIFEEMKKFHNPSIYAYRAIISNLKKMGKFELAVRLSSEMNLSTTKLAGPEEFKQRRKNRWKIQ</sequence>
<dbReference type="PROSITE" id="PS50102">
    <property type="entry name" value="RRM"/>
    <property type="match status" value="1"/>
</dbReference>
<dbReference type="CDD" id="cd12236">
    <property type="entry name" value="RRM_snRNP70"/>
    <property type="match status" value="1"/>
</dbReference>
<dbReference type="InterPro" id="IPR034143">
    <property type="entry name" value="snRNP70_RRM"/>
</dbReference>
<evidence type="ECO:0000256" key="8">
    <source>
        <dbReference type="PROSITE-ProRule" id="PRU00176"/>
    </source>
</evidence>
<feature type="region of interest" description="Disordered" evidence="10">
    <location>
        <begin position="331"/>
        <end position="551"/>
    </location>
</feature>
<dbReference type="Proteomes" id="UP000734854">
    <property type="component" value="Unassembled WGS sequence"/>
</dbReference>
<dbReference type="GO" id="GO:0003729">
    <property type="term" value="F:mRNA binding"/>
    <property type="evidence" value="ECO:0007669"/>
    <property type="project" value="TreeGrafter"/>
</dbReference>
<dbReference type="GO" id="GO:0016607">
    <property type="term" value="C:nuclear speck"/>
    <property type="evidence" value="ECO:0007669"/>
    <property type="project" value="UniProtKB-SubCell"/>
</dbReference>
<dbReference type="Pfam" id="PF00076">
    <property type="entry name" value="RRM_1"/>
    <property type="match status" value="1"/>
</dbReference>
<reference evidence="12 13" key="1">
    <citation type="submission" date="2020-08" db="EMBL/GenBank/DDBJ databases">
        <title>Plant Genome Project.</title>
        <authorList>
            <person name="Zhang R.-G."/>
        </authorList>
    </citation>
    <scope>NUCLEOTIDE SEQUENCE [LARGE SCALE GENOMIC DNA]</scope>
    <source>
        <tissue evidence="12">Rhizome</tissue>
    </source>
</reference>
<dbReference type="SUPFAM" id="SSF54928">
    <property type="entry name" value="RNA-binding domain, RBD"/>
    <property type="match status" value="2"/>
</dbReference>
<evidence type="ECO:0000256" key="10">
    <source>
        <dbReference type="SAM" id="MobiDB-lite"/>
    </source>
</evidence>
<dbReference type="Pfam" id="PF13812">
    <property type="entry name" value="PPR_3"/>
    <property type="match status" value="1"/>
</dbReference>
<dbReference type="PROSITE" id="PS51375">
    <property type="entry name" value="PPR"/>
    <property type="match status" value="2"/>
</dbReference>
<evidence type="ECO:0000256" key="1">
    <source>
        <dbReference type="ARBA" id="ARBA00004324"/>
    </source>
</evidence>
<comment type="subcellular location">
    <subcellularLocation>
        <location evidence="1">Nucleus speckle</location>
    </subcellularLocation>
    <subcellularLocation>
        <location evidence="2">Nucleus</location>
        <location evidence="2">Nucleoplasm</location>
    </subcellularLocation>
</comment>
<name>A0A8J5H931_ZINOF</name>
<comment type="caution">
    <text evidence="12">The sequence shown here is derived from an EMBL/GenBank/DDBJ whole genome shotgun (WGS) entry which is preliminary data.</text>
</comment>
<feature type="repeat" description="PPR" evidence="9">
    <location>
        <begin position="767"/>
        <end position="801"/>
    </location>
</feature>
<feature type="compositionally biased region" description="Basic and acidic residues" evidence="10">
    <location>
        <begin position="388"/>
        <end position="473"/>
    </location>
</feature>
<dbReference type="InterPro" id="IPR051183">
    <property type="entry name" value="U1_U11-U12_snRNP_70-35kDa"/>
</dbReference>
<accession>A0A8J5H931</accession>
<dbReference type="Gene3D" id="3.30.70.330">
    <property type="match status" value="1"/>
</dbReference>
<evidence type="ECO:0000256" key="2">
    <source>
        <dbReference type="ARBA" id="ARBA00004642"/>
    </source>
</evidence>
<dbReference type="InterPro" id="IPR002885">
    <property type="entry name" value="PPR_rpt"/>
</dbReference>
<gene>
    <name evidence="12" type="ORF">ZIOFF_019096</name>
</gene>
<dbReference type="InterPro" id="IPR035979">
    <property type="entry name" value="RBD_domain_sf"/>
</dbReference>
<keyword evidence="13" id="KW-1185">Reference proteome</keyword>
<dbReference type="GO" id="GO:0000398">
    <property type="term" value="P:mRNA splicing, via spliceosome"/>
    <property type="evidence" value="ECO:0007669"/>
    <property type="project" value="TreeGrafter"/>
</dbReference>
<evidence type="ECO:0000256" key="7">
    <source>
        <dbReference type="ARBA" id="ARBA00023274"/>
    </source>
</evidence>
<dbReference type="InterPro" id="IPR011990">
    <property type="entry name" value="TPR-like_helical_dom_sf"/>
</dbReference>
<evidence type="ECO:0000259" key="11">
    <source>
        <dbReference type="PROSITE" id="PS50102"/>
    </source>
</evidence>
<dbReference type="GO" id="GO:0005685">
    <property type="term" value="C:U1 snRNP"/>
    <property type="evidence" value="ECO:0007669"/>
    <property type="project" value="TreeGrafter"/>
</dbReference>
<keyword evidence="7" id="KW-0687">Ribonucleoprotein</keyword>
<feature type="domain" description="RRM" evidence="11">
    <location>
        <begin position="119"/>
        <end position="261"/>
    </location>
</feature>
<dbReference type="GO" id="GO:0030619">
    <property type="term" value="F:U1 snRNA binding"/>
    <property type="evidence" value="ECO:0007669"/>
    <property type="project" value="InterPro"/>
</dbReference>
<feature type="repeat" description="PPR" evidence="9">
    <location>
        <begin position="802"/>
        <end position="836"/>
    </location>
</feature>
<evidence type="ECO:0000256" key="5">
    <source>
        <dbReference type="ARBA" id="ARBA00022884"/>
    </source>
</evidence>
<feature type="compositionally biased region" description="Basic and acidic residues" evidence="10">
    <location>
        <begin position="507"/>
        <end position="548"/>
    </location>
</feature>
<dbReference type="Gene3D" id="1.25.40.10">
    <property type="entry name" value="Tetratricopeptide repeat domain"/>
    <property type="match status" value="2"/>
</dbReference>
<evidence type="ECO:0000256" key="3">
    <source>
        <dbReference type="ARBA" id="ARBA00016996"/>
    </source>
</evidence>
<evidence type="ECO:0000313" key="12">
    <source>
        <dbReference type="EMBL" id="KAG6521962.1"/>
    </source>
</evidence>
<dbReference type="GO" id="GO:0071004">
    <property type="term" value="C:U2-type prespliceosome"/>
    <property type="evidence" value="ECO:0007669"/>
    <property type="project" value="TreeGrafter"/>
</dbReference>
<dbReference type="InterPro" id="IPR012677">
    <property type="entry name" value="Nucleotide-bd_a/b_plait_sf"/>
</dbReference>
<dbReference type="EMBL" id="JACMSC010000005">
    <property type="protein sequence ID" value="KAG6521962.1"/>
    <property type="molecule type" value="Genomic_DNA"/>
</dbReference>
<dbReference type="FunFam" id="3.30.70.330:FF:001585">
    <property type="entry name" value="U1 small nuclear ribonucleoprotein 70 kDa"/>
    <property type="match status" value="1"/>
</dbReference>
<dbReference type="AlphaFoldDB" id="A0A8J5H931"/>
<evidence type="ECO:0000313" key="13">
    <source>
        <dbReference type="Proteomes" id="UP000734854"/>
    </source>
</evidence>
<feature type="compositionally biased region" description="Basic and acidic residues" evidence="10">
    <location>
        <begin position="483"/>
        <end position="497"/>
    </location>
</feature>
<evidence type="ECO:0000256" key="6">
    <source>
        <dbReference type="ARBA" id="ARBA00023242"/>
    </source>
</evidence>
<keyword evidence="5 8" id="KW-0694">RNA-binding</keyword>
<dbReference type="SMART" id="SM00360">
    <property type="entry name" value="RRM"/>
    <property type="match status" value="1"/>
</dbReference>
<evidence type="ECO:0000256" key="9">
    <source>
        <dbReference type="PROSITE-ProRule" id="PRU00708"/>
    </source>
</evidence>
<dbReference type="Pfam" id="PF13041">
    <property type="entry name" value="PPR_2"/>
    <property type="match status" value="1"/>
</dbReference>
<keyword evidence="6" id="KW-0539">Nucleus</keyword>
<protein>
    <recommendedName>
        <fullName evidence="3">U1 small nuclear ribonucleoprotein 70 kDa</fullName>
    </recommendedName>
</protein>
<proteinExistence type="predicted"/>